<dbReference type="SUPFAM" id="SSF53062">
    <property type="entry name" value="PTS system fructose IIA component-like"/>
    <property type="match status" value="1"/>
</dbReference>
<keyword evidence="4" id="KW-0597">Phosphoprotein</keyword>
<dbReference type="GO" id="GO:0016301">
    <property type="term" value="F:kinase activity"/>
    <property type="evidence" value="ECO:0007669"/>
    <property type="project" value="UniProtKB-KW"/>
</dbReference>
<dbReference type="InterPro" id="IPR036662">
    <property type="entry name" value="PTS_EIIA_man-typ_sf"/>
</dbReference>
<keyword evidence="3" id="KW-0963">Cytoplasm</keyword>
<evidence type="ECO:0000313" key="11">
    <source>
        <dbReference type="Proteomes" id="UP000613208"/>
    </source>
</evidence>
<sequence length="145" mass="16240">MHLILAGHGKLAQEIVNSANMVFGQMDQLDVVTFLPGENTETLKRKYQEIIDQCPEDEEILFLVDLFGGSPYNAAFEIVMGQKRMDVITGLSLPMLIDAAGIRMMKEGIKASEVYDELGTDSYVRSCQAMLEKTSEEKNEEDDEL</sequence>
<evidence type="ECO:0000313" key="10">
    <source>
        <dbReference type="EMBL" id="GFO85525.1"/>
    </source>
</evidence>
<dbReference type="GO" id="GO:0016773">
    <property type="term" value="F:phosphotransferase activity, alcohol group as acceptor"/>
    <property type="evidence" value="ECO:0007669"/>
    <property type="project" value="InterPro"/>
</dbReference>
<dbReference type="PROSITE" id="PS51096">
    <property type="entry name" value="PTS_EIIA_TYPE_4"/>
    <property type="match status" value="1"/>
</dbReference>
<dbReference type="RefSeq" id="WP_201311230.1">
    <property type="nucleotide sequence ID" value="NZ_BLYI01000043.1"/>
</dbReference>
<dbReference type="Gene3D" id="3.40.50.510">
    <property type="entry name" value="Phosphotransferase system, mannose-type IIA component"/>
    <property type="match status" value="1"/>
</dbReference>
<dbReference type="PANTHER" id="PTHR33799">
    <property type="entry name" value="PTS PERMEASE-RELATED-RELATED"/>
    <property type="match status" value="1"/>
</dbReference>
<evidence type="ECO:0000256" key="3">
    <source>
        <dbReference type="ARBA" id="ARBA00022490"/>
    </source>
</evidence>
<keyword evidence="2" id="KW-0813">Transport</keyword>
<keyword evidence="6" id="KW-0808">Transferase</keyword>
<dbReference type="InterPro" id="IPR051471">
    <property type="entry name" value="Bacterial_PTS_sugar_comp"/>
</dbReference>
<keyword evidence="7" id="KW-0598">Phosphotransferase system</keyword>
<gene>
    <name evidence="10" type="ORF">ANBU17_18720</name>
</gene>
<dbReference type="InterPro" id="IPR033887">
    <property type="entry name" value="PTS_IIA_man"/>
</dbReference>
<dbReference type="GO" id="GO:0005737">
    <property type="term" value="C:cytoplasm"/>
    <property type="evidence" value="ECO:0007669"/>
    <property type="project" value="UniProtKB-SubCell"/>
</dbReference>
<dbReference type="Pfam" id="PF03610">
    <property type="entry name" value="EIIA-man"/>
    <property type="match status" value="1"/>
</dbReference>
<dbReference type="InterPro" id="IPR004701">
    <property type="entry name" value="PTS_EIIA_man-typ"/>
</dbReference>
<evidence type="ECO:0000256" key="1">
    <source>
        <dbReference type="ARBA" id="ARBA00004496"/>
    </source>
</evidence>
<accession>A0A916VD83</accession>
<organism evidence="10 11">
    <name type="scientific">Anaerostipes butyraticus</name>
    <dbReference type="NCBI Taxonomy" id="645466"/>
    <lineage>
        <taxon>Bacteria</taxon>
        <taxon>Bacillati</taxon>
        <taxon>Bacillota</taxon>
        <taxon>Clostridia</taxon>
        <taxon>Lachnospirales</taxon>
        <taxon>Lachnospiraceae</taxon>
        <taxon>Anaerostipes</taxon>
    </lineage>
</organism>
<dbReference type="Proteomes" id="UP000613208">
    <property type="component" value="Unassembled WGS sequence"/>
</dbReference>
<proteinExistence type="predicted"/>
<comment type="subcellular location">
    <subcellularLocation>
        <location evidence="1">Cytoplasm</location>
    </subcellularLocation>
</comment>
<keyword evidence="11" id="KW-1185">Reference proteome</keyword>
<evidence type="ECO:0000256" key="5">
    <source>
        <dbReference type="ARBA" id="ARBA00022597"/>
    </source>
</evidence>
<dbReference type="InterPro" id="IPR013789">
    <property type="entry name" value="PTS_EIIA_man"/>
</dbReference>
<dbReference type="AlphaFoldDB" id="A0A916VD83"/>
<feature type="domain" description="PTS EIIA type-4" evidence="9">
    <location>
        <begin position="1"/>
        <end position="138"/>
    </location>
</feature>
<keyword evidence="8" id="KW-0418">Kinase</keyword>
<evidence type="ECO:0000256" key="8">
    <source>
        <dbReference type="ARBA" id="ARBA00022777"/>
    </source>
</evidence>
<protein>
    <submittedName>
        <fullName evidence="10">PTS mannose transporter subunit IID</fullName>
    </submittedName>
</protein>
<reference evidence="10" key="1">
    <citation type="submission" date="2020-06" db="EMBL/GenBank/DDBJ databases">
        <title>Characterization of fructooligosaccharide metabolism and fructooligosaccharide-degrading enzymes in human commensal butyrate producers.</title>
        <authorList>
            <person name="Tanno H."/>
            <person name="Fujii T."/>
            <person name="Hirano K."/>
            <person name="Maeno S."/>
            <person name="Tonozuka T."/>
            <person name="Sakamoto M."/>
            <person name="Ohkuma M."/>
            <person name="Tochio T."/>
            <person name="Endo A."/>
        </authorList>
    </citation>
    <scope>NUCLEOTIDE SEQUENCE</scope>
    <source>
        <strain evidence="10">JCM 17466</strain>
    </source>
</reference>
<keyword evidence="5" id="KW-0762">Sugar transport</keyword>
<dbReference type="NCBIfam" id="TIGR00824">
    <property type="entry name" value="EIIA-man"/>
    <property type="match status" value="1"/>
</dbReference>
<dbReference type="GO" id="GO:0009401">
    <property type="term" value="P:phosphoenolpyruvate-dependent sugar phosphotransferase system"/>
    <property type="evidence" value="ECO:0007669"/>
    <property type="project" value="UniProtKB-KW"/>
</dbReference>
<evidence type="ECO:0000256" key="7">
    <source>
        <dbReference type="ARBA" id="ARBA00022683"/>
    </source>
</evidence>
<evidence type="ECO:0000256" key="2">
    <source>
        <dbReference type="ARBA" id="ARBA00022448"/>
    </source>
</evidence>
<name>A0A916VD83_9FIRM</name>
<comment type="caution">
    <text evidence="10">The sequence shown here is derived from an EMBL/GenBank/DDBJ whole genome shotgun (WGS) entry which is preliminary data.</text>
</comment>
<dbReference type="PANTHER" id="PTHR33799:SF1">
    <property type="entry name" value="PTS SYSTEM MANNOSE-SPECIFIC EIIAB COMPONENT-RELATED"/>
    <property type="match status" value="1"/>
</dbReference>
<evidence type="ECO:0000259" key="9">
    <source>
        <dbReference type="PROSITE" id="PS51096"/>
    </source>
</evidence>
<dbReference type="CDD" id="cd00006">
    <property type="entry name" value="PTS_IIA_man"/>
    <property type="match status" value="1"/>
</dbReference>
<dbReference type="EMBL" id="BLYI01000043">
    <property type="protein sequence ID" value="GFO85525.1"/>
    <property type="molecule type" value="Genomic_DNA"/>
</dbReference>
<evidence type="ECO:0000256" key="4">
    <source>
        <dbReference type="ARBA" id="ARBA00022553"/>
    </source>
</evidence>
<dbReference type="GO" id="GO:0016020">
    <property type="term" value="C:membrane"/>
    <property type="evidence" value="ECO:0007669"/>
    <property type="project" value="InterPro"/>
</dbReference>
<evidence type="ECO:0000256" key="6">
    <source>
        <dbReference type="ARBA" id="ARBA00022679"/>
    </source>
</evidence>